<reference evidence="1 2" key="1">
    <citation type="journal article" date="2013" name="PLoS Genet.">
        <title>Expanding the Marine Virosphere Using Metagenomics.</title>
        <authorList>
            <person name="Mizuno C.M."/>
            <person name="Rodriguez-Valera F."/>
            <person name="Kimes N.E."/>
            <person name="Ghai R."/>
        </authorList>
    </citation>
    <scope>NUCLEOTIDE SEQUENCE [LARGE SCALE GENOMIC DNA]</scope>
    <source>
        <strain evidence="1">UvMED-CGR-C62A-MedDCM-OCT-S28-C10</strain>
    </source>
</reference>
<accession>A0A6S4PG00</accession>
<proteinExistence type="predicted"/>
<protein>
    <submittedName>
        <fullName evidence="1">Protein of unknwon function (DUF3310)</fullName>
    </submittedName>
</protein>
<dbReference type="Proteomes" id="UP000505345">
    <property type="component" value="Segment"/>
</dbReference>
<evidence type="ECO:0000313" key="1">
    <source>
        <dbReference type="EMBL" id="BAQ94093.1"/>
    </source>
</evidence>
<sequence length="78" mass="9283">MTLKTKKSNCGNHLADTNPNHYNKYKIQPREFITENNIPYNEANIIKYICRWRDKGGVTDLYKVINYAQYLIDKENNK</sequence>
<dbReference type="RefSeq" id="YP_009778151.1">
    <property type="nucleotide sequence ID" value="NC_047711.1"/>
</dbReference>
<dbReference type="EMBL" id="AP013540">
    <property type="protein sequence ID" value="BAQ94093.1"/>
    <property type="molecule type" value="Genomic_DNA"/>
</dbReference>
<name>A0A6S4PG00_9CAUD</name>
<dbReference type="GeneID" id="55412617"/>
<dbReference type="Pfam" id="PF11753">
    <property type="entry name" value="DUF3310"/>
    <property type="match status" value="1"/>
</dbReference>
<dbReference type="KEGG" id="vg:55412617"/>
<dbReference type="InterPro" id="IPR021739">
    <property type="entry name" value="SaV-like"/>
</dbReference>
<evidence type="ECO:0000313" key="2">
    <source>
        <dbReference type="Proteomes" id="UP000505345"/>
    </source>
</evidence>
<organism evidence="1 2">
    <name type="scientific">uncultured phage_MedDCM-OCT-S28-C10</name>
    <dbReference type="NCBI Taxonomy" id="2741077"/>
    <lineage>
        <taxon>Viruses</taxon>
        <taxon>Duplodnaviria</taxon>
        <taxon>Heunggongvirae</taxon>
        <taxon>Uroviricota</taxon>
        <taxon>Caudoviricetes</taxon>
        <taxon>Autographivirales</taxon>
        <taxon>Votkovvirus</taxon>
        <taxon>Votkovvirus S28C10</taxon>
    </lineage>
</organism>
<keyword evidence="2" id="KW-1185">Reference proteome</keyword>